<dbReference type="SMART" id="SM00052">
    <property type="entry name" value="EAL"/>
    <property type="match status" value="1"/>
</dbReference>
<protein>
    <recommendedName>
        <fullName evidence="7">EAL domain-containing protein</fullName>
    </recommendedName>
</protein>
<dbReference type="EMBL" id="BMYO01000002">
    <property type="protein sequence ID" value="GHD58269.1"/>
    <property type="molecule type" value="Genomic_DNA"/>
</dbReference>
<dbReference type="NCBIfam" id="TIGR00254">
    <property type="entry name" value="GGDEF"/>
    <property type="match status" value="1"/>
</dbReference>
<dbReference type="Pfam" id="PF00990">
    <property type="entry name" value="GGDEF"/>
    <property type="match status" value="1"/>
</dbReference>
<dbReference type="CDD" id="cd06225">
    <property type="entry name" value="HAMP"/>
    <property type="match status" value="1"/>
</dbReference>
<feature type="domain" description="HAMP" evidence="3">
    <location>
        <begin position="212"/>
        <end position="264"/>
    </location>
</feature>
<feature type="transmembrane region" description="Helical" evidence="1">
    <location>
        <begin position="20"/>
        <end position="38"/>
    </location>
</feature>
<evidence type="ECO:0000259" key="2">
    <source>
        <dbReference type="PROSITE" id="PS50883"/>
    </source>
</evidence>
<dbReference type="Gene3D" id="3.30.70.270">
    <property type="match status" value="1"/>
</dbReference>
<dbReference type="SMART" id="SM00304">
    <property type="entry name" value="HAMP"/>
    <property type="match status" value="1"/>
</dbReference>
<dbReference type="PANTHER" id="PTHR33121">
    <property type="entry name" value="CYCLIC DI-GMP PHOSPHODIESTERASE PDEF"/>
    <property type="match status" value="1"/>
</dbReference>
<dbReference type="PROSITE" id="PS50885">
    <property type="entry name" value="HAMP"/>
    <property type="match status" value="1"/>
</dbReference>
<dbReference type="PROSITE" id="PS50887">
    <property type="entry name" value="GGDEF"/>
    <property type="match status" value="1"/>
</dbReference>
<dbReference type="InterPro" id="IPR000160">
    <property type="entry name" value="GGDEF_dom"/>
</dbReference>
<keyword evidence="1" id="KW-0472">Membrane</keyword>
<name>A0ABQ3GWC2_9NEIS</name>
<dbReference type="InterPro" id="IPR029787">
    <property type="entry name" value="Nucleotide_cyclase"/>
</dbReference>
<dbReference type="InterPro" id="IPR043128">
    <property type="entry name" value="Rev_trsase/Diguanyl_cyclase"/>
</dbReference>
<gene>
    <name evidence="5" type="ORF">GCM10007350_07900</name>
</gene>
<dbReference type="InterPro" id="IPR035919">
    <property type="entry name" value="EAL_sf"/>
</dbReference>
<dbReference type="Proteomes" id="UP000604737">
    <property type="component" value="Unassembled WGS sequence"/>
</dbReference>
<feature type="domain" description="EAL" evidence="2">
    <location>
        <begin position="438"/>
        <end position="691"/>
    </location>
</feature>
<dbReference type="Pfam" id="PF00563">
    <property type="entry name" value="EAL"/>
    <property type="match status" value="1"/>
</dbReference>
<sequence>MYLPLPGSGWFYSLRNRILFVFLLIALGVSSVGAGYVYRLKASAIRSGIDERLRSAAIAAERLLPASLAPRNILFGDDEAQDPARLQAAMERYCRLTGVDALGFYAIAGKVPRLVAGASVNALANSRIPVEMFDVGAAVDTTQVAQTRIQEQVARVLFFPGSSGNGTPRYGIAVMSADDGFERALQAAGMQAAVGGGLAFLLGGLVSWLLAGWLAAPITALLAAVRRMRGGDYSARLRFKGKGELIELADNFNAMNEAVAERERLILRQAFEDGLTGLPNRGRMLELMQAHIVSDGSPFVVLLIDINQFKYVNDYLGYQTGDAMLVALARRLSGLMHQRGELCARLPGDEFALLFPDTLIGALPRLMTRLEAALVDPVIVSGQRLDLSVGIGVAAYPEHGDTAELLLRHAEVAMYLAKRDHAAYAIYCTETETHRRNRTALLADLREAIDGGQFRVHYQPKALLRDGSVNKAEALVRWTHPERGWITPDEFIPFAEQTGRLKSITHWVLNEVVGQLARWHDSGLTLCVSVNVGMSDVEDDAFVAFVDRVLRQHHVEPAQLCLEITETGMMHRPQQLLVNLDRLRQLGVSLSIDDFGNGYSSFGYLAQMPVHELKIDRTFIERLEHNFENISIVRSIIELGHILGLDVVAEGVETQAIWQALAVMGCDEAQGYLIARPMPADELAHWLEKGFDMPPAVPNMATVLST</sequence>
<accession>A0ABQ3GWC2</accession>
<dbReference type="Gene3D" id="3.20.20.450">
    <property type="entry name" value="EAL domain"/>
    <property type="match status" value="1"/>
</dbReference>
<dbReference type="InterPro" id="IPR050706">
    <property type="entry name" value="Cyclic-di-GMP_PDE-like"/>
</dbReference>
<dbReference type="PANTHER" id="PTHR33121:SF71">
    <property type="entry name" value="OXYGEN SENSOR PROTEIN DOSP"/>
    <property type="match status" value="1"/>
</dbReference>
<proteinExistence type="predicted"/>
<dbReference type="SUPFAM" id="SSF158472">
    <property type="entry name" value="HAMP domain-like"/>
    <property type="match status" value="1"/>
</dbReference>
<feature type="domain" description="GGDEF" evidence="4">
    <location>
        <begin position="297"/>
        <end position="431"/>
    </location>
</feature>
<dbReference type="RefSeq" id="WP_189458861.1">
    <property type="nucleotide sequence ID" value="NZ_BMYO01000002.1"/>
</dbReference>
<dbReference type="Gene3D" id="6.10.340.10">
    <property type="match status" value="1"/>
</dbReference>
<feature type="transmembrane region" description="Helical" evidence="1">
    <location>
        <begin position="192"/>
        <end position="216"/>
    </location>
</feature>
<keyword evidence="1" id="KW-0812">Transmembrane</keyword>
<reference evidence="6" key="1">
    <citation type="journal article" date="2019" name="Int. J. Syst. Evol. Microbiol.">
        <title>The Global Catalogue of Microorganisms (GCM) 10K type strain sequencing project: providing services to taxonomists for standard genome sequencing and annotation.</title>
        <authorList>
            <consortium name="The Broad Institute Genomics Platform"/>
            <consortium name="The Broad Institute Genome Sequencing Center for Infectious Disease"/>
            <person name="Wu L."/>
            <person name="Ma J."/>
        </authorList>
    </citation>
    <scope>NUCLEOTIDE SEQUENCE [LARGE SCALE GENOMIC DNA]</scope>
    <source>
        <strain evidence="6">KCTC 23701</strain>
    </source>
</reference>
<evidence type="ECO:0000259" key="3">
    <source>
        <dbReference type="PROSITE" id="PS50885"/>
    </source>
</evidence>
<dbReference type="SMART" id="SM00267">
    <property type="entry name" value="GGDEF"/>
    <property type="match status" value="1"/>
</dbReference>
<keyword evidence="1" id="KW-1133">Transmembrane helix</keyword>
<keyword evidence="6" id="KW-1185">Reference proteome</keyword>
<evidence type="ECO:0000259" key="4">
    <source>
        <dbReference type="PROSITE" id="PS50887"/>
    </source>
</evidence>
<dbReference type="CDD" id="cd01948">
    <property type="entry name" value="EAL"/>
    <property type="match status" value="1"/>
</dbReference>
<evidence type="ECO:0008006" key="7">
    <source>
        <dbReference type="Google" id="ProtNLM"/>
    </source>
</evidence>
<organism evidence="5 6">
    <name type="scientific">Jeongeupia chitinilytica</name>
    <dbReference type="NCBI Taxonomy" id="1041641"/>
    <lineage>
        <taxon>Bacteria</taxon>
        <taxon>Pseudomonadati</taxon>
        <taxon>Pseudomonadota</taxon>
        <taxon>Betaproteobacteria</taxon>
        <taxon>Neisseriales</taxon>
        <taxon>Chitinibacteraceae</taxon>
        <taxon>Jeongeupia</taxon>
    </lineage>
</organism>
<dbReference type="InterPro" id="IPR003660">
    <property type="entry name" value="HAMP_dom"/>
</dbReference>
<evidence type="ECO:0000256" key="1">
    <source>
        <dbReference type="SAM" id="Phobius"/>
    </source>
</evidence>
<evidence type="ECO:0000313" key="6">
    <source>
        <dbReference type="Proteomes" id="UP000604737"/>
    </source>
</evidence>
<dbReference type="SUPFAM" id="SSF55073">
    <property type="entry name" value="Nucleotide cyclase"/>
    <property type="match status" value="1"/>
</dbReference>
<dbReference type="SUPFAM" id="SSF141868">
    <property type="entry name" value="EAL domain-like"/>
    <property type="match status" value="1"/>
</dbReference>
<dbReference type="CDD" id="cd01949">
    <property type="entry name" value="GGDEF"/>
    <property type="match status" value="1"/>
</dbReference>
<evidence type="ECO:0000313" key="5">
    <source>
        <dbReference type="EMBL" id="GHD58269.1"/>
    </source>
</evidence>
<dbReference type="InterPro" id="IPR001633">
    <property type="entry name" value="EAL_dom"/>
</dbReference>
<comment type="caution">
    <text evidence="5">The sequence shown here is derived from an EMBL/GenBank/DDBJ whole genome shotgun (WGS) entry which is preliminary data.</text>
</comment>
<dbReference type="Pfam" id="PF00672">
    <property type="entry name" value="HAMP"/>
    <property type="match status" value="1"/>
</dbReference>
<dbReference type="PROSITE" id="PS50883">
    <property type="entry name" value="EAL"/>
    <property type="match status" value="1"/>
</dbReference>